<feature type="domain" description="KfrA N-terminal DNA-binding" evidence="3">
    <location>
        <begin position="9"/>
        <end position="134"/>
    </location>
</feature>
<dbReference type="Pfam" id="PF11740">
    <property type="entry name" value="KfrA_N"/>
    <property type="match status" value="1"/>
</dbReference>
<dbReference type="EMBL" id="AP009387">
    <property type="protein sequence ID" value="BAG47657.1"/>
    <property type="molecule type" value="Genomic_DNA"/>
</dbReference>
<dbReference type="eggNOG" id="ENOG5032AE2">
    <property type="taxonomic scope" value="Bacteria"/>
</dbReference>
<feature type="compositionally biased region" description="Polar residues" evidence="2">
    <location>
        <begin position="292"/>
        <end position="308"/>
    </location>
</feature>
<dbReference type="KEGG" id="bmu:Bmul_5663"/>
<reference evidence="4 5" key="1">
    <citation type="submission" date="2007-04" db="EMBL/GenBank/DDBJ databases">
        <title>Complete genome sequence of Burkholderia multivorans ATCC 17616.</title>
        <authorList>
            <person name="Ohtsubo Y."/>
            <person name="Yamashita A."/>
            <person name="Kurokawa K."/>
            <person name="Takami H."/>
            <person name="Yuhara S."/>
            <person name="Nishiyama E."/>
            <person name="Endo R."/>
            <person name="Miyazaki R."/>
            <person name="Ono A."/>
            <person name="Yano K."/>
            <person name="Ito M."/>
            <person name="Sota M."/>
            <person name="Yuji N."/>
            <person name="Hattori M."/>
            <person name="Tsuda M."/>
        </authorList>
    </citation>
    <scope>NUCLEOTIDE SEQUENCE [LARGE SCALE GENOMIC DNA]</scope>
    <source>
        <strain evidence="5">ATCC 17616 / 249</strain>
    </source>
</reference>
<evidence type="ECO:0000259" key="3">
    <source>
        <dbReference type="Pfam" id="PF11740"/>
    </source>
</evidence>
<evidence type="ECO:0000313" key="5">
    <source>
        <dbReference type="Proteomes" id="UP000008815"/>
    </source>
</evidence>
<gene>
    <name evidence="4" type="ordered locus">BMULJ_05848</name>
</gene>
<feature type="coiled-coil region" evidence="1">
    <location>
        <begin position="216"/>
        <end position="257"/>
    </location>
</feature>
<name>A0A0H3KRG4_BURM1</name>
<evidence type="ECO:0000256" key="1">
    <source>
        <dbReference type="SAM" id="Coils"/>
    </source>
</evidence>
<dbReference type="RefSeq" id="WP_012218049.1">
    <property type="nucleotide sequence ID" value="NC_010087.1"/>
</dbReference>
<dbReference type="InterPro" id="IPR021104">
    <property type="entry name" value="KfrA_DNA-bd_N"/>
</dbReference>
<organism evidence="4 5">
    <name type="scientific">Burkholderia multivorans (strain ATCC 17616 / 249)</name>
    <dbReference type="NCBI Taxonomy" id="395019"/>
    <lineage>
        <taxon>Bacteria</taxon>
        <taxon>Pseudomonadati</taxon>
        <taxon>Pseudomonadota</taxon>
        <taxon>Betaproteobacteria</taxon>
        <taxon>Burkholderiales</taxon>
        <taxon>Burkholderiaceae</taxon>
        <taxon>Burkholderia</taxon>
        <taxon>Burkholderia cepacia complex</taxon>
    </lineage>
</organism>
<accession>A0A0H3KRG4</accession>
<feature type="region of interest" description="Disordered" evidence="2">
    <location>
        <begin position="287"/>
        <end position="316"/>
    </location>
</feature>
<feature type="coiled-coil region" evidence="1">
    <location>
        <begin position="99"/>
        <end position="140"/>
    </location>
</feature>
<sequence length="316" mass="34143">MPRPATTTPDQIRSTVLAMLAEAGDATPATGARFRKLVSVRKLRARLGAGDPATLSRALNAIEAEVVRSGLSEIAIPGLPPEIAEQMHALWQAAVAVQLDDVVRLKREAQEAIDAAEAARTDAEMRVELLRQEITELRSALTARDAELADVRAQHALVHERCATLDAAAVERQAALDAAVTKHAELDRAHVEALAAAQHRYEALSKQLLQETAHQREALKKEHAQSASQLKFAERRIAALEAERDRLDGELAHEREARQQAVGEALALKAVNAQQHAQLGDLLRDIAPKPSRATTHTGLASAKRTASGTAAKRKSK</sequence>
<evidence type="ECO:0000313" key="4">
    <source>
        <dbReference type="EMBL" id="BAG47657.1"/>
    </source>
</evidence>
<dbReference type="Proteomes" id="UP000008815">
    <property type="component" value="Chromosome 3"/>
</dbReference>
<keyword evidence="1" id="KW-0175">Coiled coil</keyword>
<dbReference type="AlphaFoldDB" id="A0A0H3KRG4"/>
<dbReference type="HOGENOM" id="CLU_876819_0_0_4"/>
<keyword evidence="5" id="KW-1185">Reference proteome</keyword>
<proteinExistence type="predicted"/>
<protein>
    <recommendedName>
        <fullName evidence="3">KfrA N-terminal DNA-binding domain-containing protein</fullName>
    </recommendedName>
</protein>
<dbReference type="KEGG" id="bmj:BMULJ_05848"/>
<evidence type="ECO:0000256" key="2">
    <source>
        <dbReference type="SAM" id="MobiDB-lite"/>
    </source>
</evidence>